<reference evidence="2" key="1">
    <citation type="submission" date="2020-07" db="EMBL/GenBank/DDBJ databases">
        <title>Huge and variable diversity of episymbiotic CPR bacteria and DPANN archaea in groundwater ecosystems.</title>
        <authorList>
            <person name="He C.Y."/>
            <person name="Keren R."/>
            <person name="Whittaker M."/>
            <person name="Farag I.F."/>
            <person name="Doudna J."/>
            <person name="Cate J.H.D."/>
            <person name="Banfield J.F."/>
        </authorList>
    </citation>
    <scope>NUCLEOTIDE SEQUENCE</scope>
    <source>
        <strain evidence="2">NC_groundwater_1813_Pr3_B-0.1um_71_17</strain>
    </source>
</reference>
<dbReference type="SUPFAM" id="SSF48695">
    <property type="entry name" value="Multiheme cytochromes"/>
    <property type="match status" value="1"/>
</dbReference>
<feature type="signal peptide" evidence="1">
    <location>
        <begin position="1"/>
        <end position="22"/>
    </location>
</feature>
<dbReference type="Proteomes" id="UP000696931">
    <property type="component" value="Unassembled WGS sequence"/>
</dbReference>
<sequence length="346" mass="35883">MKRLTLLLAALFVVGAASVAVAGDFHTGVTLVCSDCHVAHYSQSHGYTPGGTVGALGAGGPHEDLLRDEEVKLCLSCHNNVAWAPDVFGANGGAPGLRQAGGLNAAAGHGLTNDAGYDEINGHTLYSTSTPPGAGASAYVPGADGLICTNCHAQHGSATQYRNLLNRGIFTGDTLSYAVGTNDLTKDVYERAAASYTEADVDFNEPNTRNSAYGRWCQNCHMDFHGQGGDANMGGQAGGVTSSNTNPWKRHPVADVNIGTVGATFISSLARYAGVTNKVKVMDSQGLWLGTGANTTVTPSCMSCHKAHGNKNAFGLIFMIGTGTRTEEGDGGVYKDLCRQCHVQGA</sequence>
<evidence type="ECO:0008006" key="4">
    <source>
        <dbReference type="Google" id="ProtNLM"/>
    </source>
</evidence>
<name>A0A933W1I1_UNCEI</name>
<protein>
    <recommendedName>
        <fullName evidence="4">Doubled CXXCH motif domain-containing protein</fullName>
    </recommendedName>
</protein>
<dbReference type="InterPro" id="IPR036280">
    <property type="entry name" value="Multihaem_cyt_sf"/>
</dbReference>
<evidence type="ECO:0000313" key="3">
    <source>
        <dbReference type="Proteomes" id="UP000696931"/>
    </source>
</evidence>
<dbReference type="AlphaFoldDB" id="A0A933W1I1"/>
<comment type="caution">
    <text evidence="2">The sequence shown here is derived from an EMBL/GenBank/DDBJ whole genome shotgun (WGS) entry which is preliminary data.</text>
</comment>
<proteinExistence type="predicted"/>
<keyword evidence="1" id="KW-0732">Signal</keyword>
<evidence type="ECO:0000256" key="1">
    <source>
        <dbReference type="SAM" id="SignalP"/>
    </source>
</evidence>
<gene>
    <name evidence="2" type="ORF">HZA61_06280</name>
</gene>
<feature type="chain" id="PRO_5037783642" description="Doubled CXXCH motif domain-containing protein" evidence="1">
    <location>
        <begin position="23"/>
        <end position="346"/>
    </location>
</feature>
<organism evidence="2 3">
    <name type="scientific">Eiseniibacteriota bacterium</name>
    <dbReference type="NCBI Taxonomy" id="2212470"/>
    <lineage>
        <taxon>Bacteria</taxon>
        <taxon>Candidatus Eiseniibacteriota</taxon>
    </lineage>
</organism>
<evidence type="ECO:0000313" key="2">
    <source>
        <dbReference type="EMBL" id="MBI5169075.1"/>
    </source>
</evidence>
<accession>A0A933W1I1</accession>
<dbReference type="EMBL" id="JACRIW010000041">
    <property type="protein sequence ID" value="MBI5169075.1"/>
    <property type="molecule type" value="Genomic_DNA"/>
</dbReference>